<name>A0A410JPZ7_ORNRH</name>
<dbReference type="OrthoDB" id="1491323at2"/>
<sequence length="352" mass="40692">MKKVKFLSFPKFDSKIYWTFGCFLLIGIIFLTIQYYRHVDCEKANYFIHSEDWSVNQVVEFYDNTSGAQTWKWDFGDGSATDIRRHTFHRYTKPGEYIVTLTINGSCQHQKTISISSVSQSVGYLANIDAPDVVFVGERVRFHAEKEGGISFEWSFGETYSTDALGQTVYYTFKKEGKKKISLMVNGDVEHIATKDIYVAPKRIIAKQPIDIKTYEFEKPHESFSLPMGEAQKDPLVDMLSNIPVAPKSNTAETKNPTIKEILDISNEQFKLMLNKVASEEKTKEDFKEYLCGNYSLPVVVNDNKIIPFEQFCQAIAGKKIKIKTLRLDKDTNHCIQNINIHYKEKFIFFYW</sequence>
<proteinExistence type="predicted"/>
<protein>
    <submittedName>
        <fullName evidence="3">PKD domain-containing protein</fullName>
    </submittedName>
</protein>
<evidence type="ECO:0000259" key="2">
    <source>
        <dbReference type="PROSITE" id="PS50093"/>
    </source>
</evidence>
<dbReference type="InterPro" id="IPR013783">
    <property type="entry name" value="Ig-like_fold"/>
</dbReference>
<dbReference type="AlphaFoldDB" id="A0A410JPZ7"/>
<dbReference type="Proteomes" id="UP000287701">
    <property type="component" value="Chromosome"/>
</dbReference>
<dbReference type="CDD" id="cd00146">
    <property type="entry name" value="PKD"/>
    <property type="match status" value="2"/>
</dbReference>
<evidence type="ECO:0000313" key="4">
    <source>
        <dbReference type="Proteomes" id="UP000287701"/>
    </source>
</evidence>
<feature type="transmembrane region" description="Helical" evidence="1">
    <location>
        <begin position="16"/>
        <end position="36"/>
    </location>
</feature>
<keyword evidence="1" id="KW-0472">Membrane</keyword>
<reference evidence="3 4" key="1">
    <citation type="submission" date="2019-01" db="EMBL/GenBank/DDBJ databases">
        <title>Whole Genome of Ornithobacterium rhinotracheale FARPER-174b.</title>
        <authorList>
            <person name="Tataje-Lavanda L.A."/>
            <person name="Montalvan A."/>
            <person name="Montesinos R."/>
            <person name="Zimic M."/>
            <person name="Fernandez-Sanchez M."/>
            <person name="Fernandez-Diaz M."/>
        </authorList>
    </citation>
    <scope>NUCLEOTIDE SEQUENCE [LARGE SCALE GENOMIC DNA]</scope>
    <source>
        <strain evidence="3 4">FARPER-174b</strain>
    </source>
</reference>
<dbReference type="SMART" id="SM00089">
    <property type="entry name" value="PKD"/>
    <property type="match status" value="2"/>
</dbReference>
<gene>
    <name evidence="3" type="ORF">EQP59_02175</name>
</gene>
<dbReference type="RefSeq" id="WP_128500749.1">
    <property type="nucleotide sequence ID" value="NZ_CP035107.1"/>
</dbReference>
<dbReference type="EMBL" id="CP035107">
    <property type="protein sequence ID" value="QAR30247.1"/>
    <property type="molecule type" value="Genomic_DNA"/>
</dbReference>
<dbReference type="SUPFAM" id="SSF49299">
    <property type="entry name" value="PKD domain"/>
    <property type="match status" value="2"/>
</dbReference>
<dbReference type="Pfam" id="PF18911">
    <property type="entry name" value="PKD_4"/>
    <property type="match status" value="1"/>
</dbReference>
<organism evidence="3 4">
    <name type="scientific">Ornithobacterium rhinotracheale</name>
    <dbReference type="NCBI Taxonomy" id="28251"/>
    <lineage>
        <taxon>Bacteria</taxon>
        <taxon>Pseudomonadati</taxon>
        <taxon>Bacteroidota</taxon>
        <taxon>Flavobacteriia</taxon>
        <taxon>Flavobacteriales</taxon>
        <taxon>Weeksellaceae</taxon>
        <taxon>Ornithobacterium</taxon>
    </lineage>
</organism>
<keyword evidence="1" id="KW-0812">Transmembrane</keyword>
<evidence type="ECO:0000256" key="1">
    <source>
        <dbReference type="SAM" id="Phobius"/>
    </source>
</evidence>
<keyword evidence="1" id="KW-1133">Transmembrane helix</keyword>
<accession>A0A410JPZ7</accession>
<feature type="domain" description="PKD" evidence="2">
    <location>
        <begin position="70"/>
        <end position="106"/>
    </location>
</feature>
<evidence type="ECO:0000313" key="3">
    <source>
        <dbReference type="EMBL" id="QAR30247.1"/>
    </source>
</evidence>
<dbReference type="PROSITE" id="PS50093">
    <property type="entry name" value="PKD"/>
    <property type="match status" value="1"/>
</dbReference>
<dbReference type="InterPro" id="IPR022409">
    <property type="entry name" value="PKD/Chitinase_dom"/>
</dbReference>
<dbReference type="Gene3D" id="2.60.40.10">
    <property type="entry name" value="Immunoglobulins"/>
    <property type="match status" value="2"/>
</dbReference>
<dbReference type="InterPro" id="IPR035986">
    <property type="entry name" value="PKD_dom_sf"/>
</dbReference>
<dbReference type="InterPro" id="IPR000601">
    <property type="entry name" value="PKD_dom"/>
</dbReference>